<accession>H0JL71</accession>
<dbReference type="EMBL" id="AHBW01000026">
    <property type="protein sequence ID" value="EHK86406.1"/>
    <property type="molecule type" value="Genomic_DNA"/>
</dbReference>
<gene>
    <name evidence="2" type="ORF">AK37_01622</name>
</gene>
<evidence type="ECO:0000313" key="3">
    <source>
        <dbReference type="Proteomes" id="UP000005064"/>
    </source>
</evidence>
<proteinExistence type="predicted"/>
<name>H0JL71_9NOCA</name>
<reference evidence="2 3" key="1">
    <citation type="submission" date="2011-12" db="EMBL/GenBank/DDBJ databases">
        <authorList>
            <person name="Kriszt B."/>
            <person name="Tancsics A."/>
            <person name="Cserhati M."/>
            <person name="Toth A."/>
            <person name="Nagy I."/>
            <person name="Horvath B."/>
            <person name="Tamura T."/>
            <person name="Kukolya J."/>
            <person name="Szoboszlay S."/>
        </authorList>
    </citation>
    <scope>NUCLEOTIDE SEQUENCE [LARGE SCALE GENOMIC DNA]</scope>
    <source>
        <strain evidence="2 3">AK37</strain>
    </source>
</reference>
<evidence type="ECO:0000313" key="2">
    <source>
        <dbReference type="EMBL" id="EHK86406.1"/>
    </source>
</evidence>
<organism evidence="2 3">
    <name type="scientific">Rhodococcus pyridinivorans AK37</name>
    <dbReference type="NCBI Taxonomy" id="1114960"/>
    <lineage>
        <taxon>Bacteria</taxon>
        <taxon>Bacillati</taxon>
        <taxon>Actinomycetota</taxon>
        <taxon>Actinomycetes</taxon>
        <taxon>Mycobacteriales</taxon>
        <taxon>Nocardiaceae</taxon>
        <taxon>Rhodococcus</taxon>
    </lineage>
</organism>
<comment type="caution">
    <text evidence="2">The sequence shown here is derived from an EMBL/GenBank/DDBJ whole genome shotgun (WGS) entry which is preliminary data.</text>
</comment>
<dbReference type="Proteomes" id="UP000005064">
    <property type="component" value="Unassembled WGS sequence"/>
</dbReference>
<feature type="region of interest" description="Disordered" evidence="1">
    <location>
        <begin position="58"/>
        <end position="77"/>
    </location>
</feature>
<protein>
    <submittedName>
        <fullName evidence="2">Uncharacterized protein</fullName>
    </submittedName>
</protein>
<sequence>MSADDNLLDLAREQVDATRELTEAVQALTSTLGVIAEHFGVGNTIAYRRKLERANRVRSARRDFESWNNRSRTDGDN</sequence>
<dbReference type="AlphaFoldDB" id="H0JL71"/>
<dbReference type="PATRIC" id="fig|1114960.4.peg.314"/>
<dbReference type="RefSeq" id="WP_006550326.1">
    <property type="nucleotide sequence ID" value="NZ_AHBW01000026.1"/>
</dbReference>
<evidence type="ECO:0000256" key="1">
    <source>
        <dbReference type="SAM" id="MobiDB-lite"/>
    </source>
</evidence>